<organism evidence="3 4">
    <name type="scientific">Sodaliphilus pleomorphus</name>
    <dbReference type="NCBI Taxonomy" id="2606626"/>
    <lineage>
        <taxon>Bacteria</taxon>
        <taxon>Pseudomonadati</taxon>
        <taxon>Bacteroidota</taxon>
        <taxon>Bacteroidia</taxon>
        <taxon>Bacteroidales</taxon>
        <taxon>Muribaculaceae</taxon>
        <taxon>Sodaliphilus</taxon>
    </lineage>
</organism>
<proteinExistence type="predicted"/>
<evidence type="ECO:0000256" key="1">
    <source>
        <dbReference type="SAM" id="SignalP"/>
    </source>
</evidence>
<dbReference type="Pfam" id="PF00404">
    <property type="entry name" value="Dockerin_1"/>
    <property type="match status" value="1"/>
</dbReference>
<feature type="chain" id="PRO_5026675476" evidence="1">
    <location>
        <begin position="25"/>
        <end position="616"/>
    </location>
</feature>
<dbReference type="AlphaFoldDB" id="A0A6L5XDG5"/>
<evidence type="ECO:0000313" key="4">
    <source>
        <dbReference type="Proteomes" id="UP000483362"/>
    </source>
</evidence>
<dbReference type="Gene3D" id="1.10.1330.10">
    <property type="entry name" value="Dockerin domain"/>
    <property type="match status" value="1"/>
</dbReference>
<dbReference type="CDD" id="cd14256">
    <property type="entry name" value="Dockerin_I"/>
    <property type="match status" value="1"/>
</dbReference>
<dbReference type="InterPro" id="IPR036439">
    <property type="entry name" value="Dockerin_dom_sf"/>
</dbReference>
<comment type="caution">
    <text evidence="3">The sequence shown here is derived from an EMBL/GenBank/DDBJ whole genome shotgun (WGS) entry which is preliminary data.</text>
</comment>
<dbReference type="EMBL" id="VULT01000004">
    <property type="protein sequence ID" value="MSS16884.1"/>
    <property type="molecule type" value="Genomic_DNA"/>
</dbReference>
<feature type="domain" description="Dockerin" evidence="2">
    <location>
        <begin position="555"/>
        <end position="616"/>
    </location>
</feature>
<protein>
    <submittedName>
        <fullName evidence="3">Omp28-related outer membrane protein</fullName>
    </submittedName>
</protein>
<dbReference type="PROSITE" id="PS51766">
    <property type="entry name" value="DOCKERIN"/>
    <property type="match status" value="1"/>
</dbReference>
<dbReference type="InterPro" id="IPR013783">
    <property type="entry name" value="Ig-like_fold"/>
</dbReference>
<dbReference type="GO" id="GO:0000272">
    <property type="term" value="P:polysaccharide catabolic process"/>
    <property type="evidence" value="ECO:0007669"/>
    <property type="project" value="InterPro"/>
</dbReference>
<keyword evidence="4" id="KW-1185">Reference proteome</keyword>
<name>A0A6L5XDG5_9BACT</name>
<dbReference type="Pfam" id="PF11551">
    <property type="entry name" value="Omp28"/>
    <property type="match status" value="1"/>
</dbReference>
<accession>A0A6L5XDG5</accession>
<reference evidence="3 4" key="1">
    <citation type="submission" date="2019-08" db="EMBL/GenBank/DDBJ databases">
        <title>In-depth cultivation of the pig gut microbiome towards novel bacterial diversity and tailored functional studies.</title>
        <authorList>
            <person name="Wylensek D."/>
            <person name="Hitch T.C.A."/>
            <person name="Clavel T."/>
        </authorList>
    </citation>
    <scope>NUCLEOTIDE SEQUENCE [LARGE SCALE GENOMIC DNA]</scope>
    <source>
        <strain evidence="3 4">Oil-RF-744-WCA-WT-10</strain>
    </source>
</reference>
<evidence type="ECO:0000259" key="2">
    <source>
        <dbReference type="PROSITE" id="PS51766"/>
    </source>
</evidence>
<sequence length="616" mass="66611">MKKFFTFILLISLVAITSANHAAASQTWWGYYLATENRTATGYNAKATVSQAIFIPGNTGAAQGKTIKGVRLYMRSFAAISGLKVWISRSLPSAADKADYVQTMNMVDMNNGDESSESLGKQNDITLDKPYVIPAEGVYVGYTFTVRSTNADYGKHPTCVADGDVEGGLFMAKGSTWTDYSKKGKGHLALQVQLDGEFYNNALSPHDFGTQIVAKGGSVKVPIRVTNDGTATVKDFDYTVAIDGTTSAEKHVSLAQELANINESTTGTIELQAADRAVSQQVQVTITKVNGQPNESGHATATGKLNTLGESFERNVLVEEFTTEKCPNCPTMATMMKNTLNRYPQQAARVALVCHHSGFYTDQFTTSADNAYTWFYNNAGATYAPALMFDRYPYTEADKTGLKTPVIFASNSSEIIAYINHRLNTPAYLDLDAEAAFNADSTSVTVWVTAKRAQGYEVTPRLAVVLTENNIASTSQAGYSSTFYHAHVMRDINSTWGVDVDNWTDNQATYSYTFDLKNNWNRSNLQVVAYIGNYDSTDASNCVVENSVAVNPAAYTPASGDIDGDGTVNVSDATALVNKVLGEADYSNLKCDINGDGTVNVSDVTALISNILSKGN</sequence>
<dbReference type="Gene3D" id="2.60.40.10">
    <property type="entry name" value="Immunoglobulins"/>
    <property type="match status" value="2"/>
</dbReference>
<dbReference type="RefSeq" id="WP_154328345.1">
    <property type="nucleotide sequence ID" value="NZ_CP045696.1"/>
</dbReference>
<dbReference type="InterPro" id="IPR002105">
    <property type="entry name" value="Dockerin_1_rpt"/>
</dbReference>
<feature type="signal peptide" evidence="1">
    <location>
        <begin position="1"/>
        <end position="24"/>
    </location>
</feature>
<dbReference type="SUPFAM" id="SSF63446">
    <property type="entry name" value="Type I dockerin domain"/>
    <property type="match status" value="1"/>
</dbReference>
<evidence type="ECO:0000313" key="3">
    <source>
        <dbReference type="EMBL" id="MSS16884.1"/>
    </source>
</evidence>
<dbReference type="PROSITE" id="PS00018">
    <property type="entry name" value="EF_HAND_1"/>
    <property type="match status" value="1"/>
</dbReference>
<dbReference type="InterPro" id="IPR016134">
    <property type="entry name" value="Dockerin_dom"/>
</dbReference>
<dbReference type="Proteomes" id="UP000483362">
    <property type="component" value="Unassembled WGS sequence"/>
</dbReference>
<dbReference type="InterPro" id="IPR021615">
    <property type="entry name" value="Omp28"/>
</dbReference>
<dbReference type="GO" id="GO:0004553">
    <property type="term" value="F:hydrolase activity, hydrolyzing O-glycosyl compounds"/>
    <property type="evidence" value="ECO:0007669"/>
    <property type="project" value="InterPro"/>
</dbReference>
<keyword evidence="1" id="KW-0732">Signal</keyword>
<gene>
    <name evidence="3" type="ORF">FYJ29_03760</name>
</gene>
<dbReference type="InterPro" id="IPR018247">
    <property type="entry name" value="EF_Hand_1_Ca_BS"/>
</dbReference>